<evidence type="ECO:0000256" key="1">
    <source>
        <dbReference type="ARBA" id="ARBA00008005"/>
    </source>
</evidence>
<dbReference type="InterPro" id="IPR035089">
    <property type="entry name" value="Phage_sheath_subtilisin"/>
</dbReference>
<feature type="domain" description="Phage tail sheath protein-like beta-sandwich" evidence="3">
    <location>
        <begin position="95"/>
        <end position="195"/>
    </location>
</feature>
<evidence type="ECO:0000313" key="6">
    <source>
        <dbReference type="Proteomes" id="UP001515641"/>
    </source>
</evidence>
<feature type="domain" description="Tail sheath protein C-terminal" evidence="4">
    <location>
        <begin position="378"/>
        <end position="490"/>
    </location>
</feature>
<evidence type="ECO:0000259" key="4">
    <source>
        <dbReference type="Pfam" id="PF17482"/>
    </source>
</evidence>
<accession>A0ABX0LFK5</accession>
<dbReference type="InterPro" id="IPR020287">
    <property type="entry name" value="Tail_sheath_C"/>
</dbReference>
<dbReference type="Pfam" id="PF17481">
    <property type="entry name" value="Phage_sheath_domII"/>
    <property type="match status" value="1"/>
</dbReference>
<evidence type="ECO:0000259" key="3">
    <source>
        <dbReference type="Pfam" id="PF17481"/>
    </source>
</evidence>
<dbReference type="EMBL" id="JAAOMA010000047">
    <property type="protein sequence ID" value="NHR08008.1"/>
    <property type="molecule type" value="Genomic_DNA"/>
</dbReference>
<dbReference type="Pfam" id="PF17482">
    <property type="entry name" value="Phage_sheath_1C"/>
    <property type="match status" value="1"/>
</dbReference>
<comment type="similarity">
    <text evidence="1">Belongs to the myoviridae tail sheath protein family.</text>
</comment>
<dbReference type="Proteomes" id="UP001515641">
    <property type="component" value="Unassembled WGS sequence"/>
</dbReference>
<feature type="domain" description="Tail sheath protein subtilisin-like" evidence="2">
    <location>
        <begin position="204"/>
        <end position="368"/>
    </location>
</feature>
<dbReference type="Pfam" id="PF04984">
    <property type="entry name" value="Phage_sheath_1"/>
    <property type="match status" value="1"/>
</dbReference>
<gene>
    <name evidence="5" type="ORF">HA052_22725</name>
</gene>
<evidence type="ECO:0000259" key="2">
    <source>
        <dbReference type="Pfam" id="PF04984"/>
    </source>
</evidence>
<dbReference type="PIRSF" id="PIRSF007349">
    <property type="entry name" value="Tsp_L"/>
    <property type="match status" value="1"/>
</dbReference>
<name>A0ABX0LFK5_9NEIS</name>
<sequence length="493" mass="52023">MISFNQIPQNQRVPLFFAEMDNSAANLFSQNQRNLLIGHKLSAGGALLGVAAMVNSVAQAWEMYGRGSMLASMVEATLANDPSAEVWAVPVEEPAGAAATATVTLSGVAQAAGVICLYVAGQRVQAVAGMNDSAAVVAGALAAAINAAPGLPVTAEVSGAAVKLACRWKGAGGNDIPLSLNYRGTLGGEALPPGVAVELAAFAGGAGLPSLVGAVLAMGDEEYDFIASGFSDTGALDLLKIEMADNGGRWSYSRQLYGHVYAALRGTVSMLQVFGKSRNDQHATVAGFEADVQAPAWSYAAAYAARNGAFLKLDPARPTQTGELVGILPARPGRRFVASERNVLLQYGIATSSTGPDGTVRVERAVTTFQKNAYGQPDVSYLDSETLFTSAYVLRRLRQLVTSKYGRHKLARDGTRFGAGQAIVTPNMIRAELVAEYIKMEALGVVENTDAFAEALIVEINALNPNRLDVLFPPDYVNQLRVFAVLNQFRLQY</sequence>
<keyword evidence="6" id="KW-1185">Reference proteome</keyword>
<proteinExistence type="inferred from homology"/>
<protein>
    <submittedName>
        <fullName evidence="5">Phage tail protein</fullName>
    </submittedName>
</protein>
<comment type="caution">
    <text evidence="5">The sequence shown here is derived from an EMBL/GenBank/DDBJ whole genome shotgun (WGS) entry which is preliminary data.</text>
</comment>
<dbReference type="RefSeq" id="WP_166453714.1">
    <property type="nucleotide sequence ID" value="NZ_JAAOMA010000047.1"/>
</dbReference>
<dbReference type="InterPro" id="IPR035326">
    <property type="entry name" value="Beta_sandwich_Seath"/>
</dbReference>
<reference evidence="5 6" key="1">
    <citation type="submission" date="2020-03" db="EMBL/GenBank/DDBJ databases">
        <title>Draft genome sequence of environmentally isolated cultures.</title>
        <authorList>
            <person name="Wilson H.S."/>
            <person name="De Leon M.E."/>
        </authorList>
    </citation>
    <scope>NUCLEOTIDE SEQUENCE [LARGE SCALE GENOMIC DNA]</scope>
    <source>
        <strain evidence="5 6">HSC-31F16</strain>
    </source>
</reference>
<dbReference type="InterPro" id="IPR007067">
    <property type="entry name" value="Tail_sheath"/>
</dbReference>
<organism evidence="5 6">
    <name type="scientific">Chromobacterium fluminis</name>
    <dbReference type="NCBI Taxonomy" id="3044269"/>
    <lineage>
        <taxon>Bacteria</taxon>
        <taxon>Pseudomonadati</taxon>
        <taxon>Pseudomonadota</taxon>
        <taxon>Betaproteobacteria</taxon>
        <taxon>Neisseriales</taxon>
        <taxon>Chromobacteriaceae</taxon>
        <taxon>Chromobacterium</taxon>
    </lineage>
</organism>
<evidence type="ECO:0000313" key="5">
    <source>
        <dbReference type="EMBL" id="NHR08008.1"/>
    </source>
</evidence>